<name>A0A371PUS1_STRIH</name>
<feature type="compositionally biased region" description="Pro residues" evidence="1">
    <location>
        <begin position="217"/>
        <end position="233"/>
    </location>
</feature>
<dbReference type="InterPro" id="IPR025351">
    <property type="entry name" value="Pvc16_N"/>
</dbReference>
<dbReference type="RefSeq" id="WP_128510863.1">
    <property type="nucleotide sequence ID" value="NZ_QUAC01000310.1"/>
</dbReference>
<dbReference type="OrthoDB" id="5514409at2"/>
<proteinExistence type="predicted"/>
<dbReference type="Proteomes" id="UP000262477">
    <property type="component" value="Unassembled WGS sequence"/>
</dbReference>
<evidence type="ECO:0000313" key="4">
    <source>
        <dbReference type="Proteomes" id="UP000262477"/>
    </source>
</evidence>
<keyword evidence="4" id="KW-1185">Reference proteome</keyword>
<evidence type="ECO:0000259" key="2">
    <source>
        <dbReference type="Pfam" id="PF14065"/>
    </source>
</evidence>
<dbReference type="AlphaFoldDB" id="A0A371PUS1"/>
<feature type="compositionally biased region" description="Basic residues" evidence="1">
    <location>
        <begin position="204"/>
        <end position="216"/>
    </location>
</feature>
<evidence type="ECO:0000313" key="3">
    <source>
        <dbReference type="EMBL" id="REK86222.1"/>
    </source>
</evidence>
<gene>
    <name evidence="3" type="ORF">DY245_33280</name>
</gene>
<dbReference type="EMBL" id="QUAC01000310">
    <property type="protein sequence ID" value="REK86222.1"/>
    <property type="molecule type" value="Genomic_DNA"/>
</dbReference>
<feature type="region of interest" description="Disordered" evidence="1">
    <location>
        <begin position="21"/>
        <end position="44"/>
    </location>
</feature>
<dbReference type="Pfam" id="PF14065">
    <property type="entry name" value="Pvc16_N"/>
    <property type="match status" value="1"/>
</dbReference>
<comment type="caution">
    <text evidence="3">The sequence shown here is derived from an EMBL/GenBank/DDBJ whole genome shotgun (WGS) entry which is preliminary data.</text>
</comment>
<feature type="compositionally biased region" description="Polar residues" evidence="1">
    <location>
        <begin position="234"/>
        <end position="243"/>
    </location>
</feature>
<reference evidence="3 4" key="1">
    <citation type="submission" date="2018-08" db="EMBL/GenBank/DDBJ databases">
        <title>Streptomyces NEAU-D10 sp. nov., a novel Actinomycete isolated from soil.</title>
        <authorList>
            <person name="Jin L."/>
        </authorList>
    </citation>
    <scope>NUCLEOTIDE SEQUENCE [LARGE SCALE GENOMIC DNA]</scope>
    <source>
        <strain evidence="3 4">NEAU-D10</strain>
    </source>
</reference>
<organism evidence="3 4">
    <name type="scientific">Streptomyces inhibens</name>
    <dbReference type="NCBI Taxonomy" id="2293571"/>
    <lineage>
        <taxon>Bacteria</taxon>
        <taxon>Bacillati</taxon>
        <taxon>Actinomycetota</taxon>
        <taxon>Actinomycetes</taxon>
        <taxon>Kitasatosporales</taxon>
        <taxon>Streptomycetaceae</taxon>
        <taxon>Streptomyces</taxon>
    </lineage>
</organism>
<protein>
    <submittedName>
        <fullName evidence="3">DUF4255 domain-containing protein</fullName>
    </submittedName>
</protein>
<feature type="domain" description="Pvc16 N-terminal" evidence="2">
    <location>
        <begin position="5"/>
        <end position="173"/>
    </location>
</feature>
<feature type="region of interest" description="Disordered" evidence="1">
    <location>
        <begin position="194"/>
        <end position="243"/>
    </location>
</feature>
<accession>A0A371PUS1</accession>
<sequence>MIQLVDAALEDRVREGLGRPAGLTVEFTPPTGGKRPGETPGTKTVGIYLHDIREDLDRRQTGTVNLYSDDKPDPRKVAHHDPPRYARLSYLVTAWTSDPRQSHQMLGDLLIDLARDREFAVQLPESLEAMRLSALLEVGRPPIGERALAELWSAVGHFLQPVLNVTVVLPLPTHMPAFYTHWVTKNLELPDSRIEFPLPTPPPHWKKWPPKPKPKPKPQPPSTSTPTSTPQPPATGSGTEEGT</sequence>
<evidence type="ECO:0000256" key="1">
    <source>
        <dbReference type="SAM" id="MobiDB-lite"/>
    </source>
</evidence>